<name>A0A084EZ11_9BACT</name>
<dbReference type="RefSeq" id="WP_038102787.1">
    <property type="nucleotide sequence ID" value="NZ_JFDP01000051.1"/>
</dbReference>
<feature type="chain" id="PRO_5001774886" description="Lipoprotein" evidence="1">
    <location>
        <begin position="27"/>
        <end position="336"/>
    </location>
</feature>
<evidence type="ECO:0000313" key="3">
    <source>
        <dbReference type="Proteomes" id="UP000028537"/>
    </source>
</evidence>
<feature type="signal peptide" evidence="1">
    <location>
        <begin position="1"/>
        <end position="26"/>
    </location>
</feature>
<comment type="caution">
    <text evidence="2">The sequence shown here is derived from an EMBL/GenBank/DDBJ whole genome shotgun (WGS) entry which is preliminary data.</text>
</comment>
<protein>
    <recommendedName>
        <fullName evidence="4">Lipoprotein</fullName>
    </recommendedName>
</protein>
<dbReference type="AlphaFoldDB" id="A0A084EZ11"/>
<dbReference type="EMBL" id="JFDP01000051">
    <property type="protein sequence ID" value="KEZ23203.1"/>
    <property type="molecule type" value="Genomic_DNA"/>
</dbReference>
<evidence type="ECO:0000313" key="2">
    <source>
        <dbReference type="EMBL" id="KEZ23203.1"/>
    </source>
</evidence>
<proteinExistence type="predicted"/>
<accession>A0A084EZ11</accession>
<dbReference type="PROSITE" id="PS51257">
    <property type="entry name" value="PROKAR_LIPOPROTEIN"/>
    <property type="match status" value="1"/>
</dbReference>
<gene>
    <name evidence="2" type="ORF">UDIV_4070</name>
</gene>
<dbReference type="NCBIfam" id="TIGR04313">
    <property type="entry name" value="aro_clust_Mycop"/>
    <property type="match status" value="1"/>
</dbReference>
<evidence type="ECO:0008006" key="4">
    <source>
        <dbReference type="Google" id="ProtNLM"/>
    </source>
</evidence>
<evidence type="ECO:0000256" key="1">
    <source>
        <dbReference type="SAM" id="SignalP"/>
    </source>
</evidence>
<sequence length="336" mass="39036">MKKYMKYGLISLMGLPIAAAPAILIACNQEVKSQTDNASIFNQSLIQPKNKHESAWKRFLSNSSINNLLKDIYPNEQQRNKYIRSQMAIDDGYLTEVRETFIYNNNLNNENDSSSFPGDLYNRNTPYKHNKKNQLTFELFEKNWLWYLFNISKFIYILDPETTDDPTVLVNQSLEDLVAQNGLNTKFVSVSTNDFTEMVKIQPEAHENKNIETMVVDGKEIKVKEVYSTYYLLHKEGYWFYITSTQFVNEATNEVVGLKTFRLYEYLNTLPNLPTYKEELRHKFSLHKYIDAKIGSESGSALKGKYSELFIKNLEEAHGGQPIKYFIIDNLVANKK</sequence>
<dbReference type="InterPro" id="IPR027593">
    <property type="entry name" value="Aro_clust"/>
</dbReference>
<reference evidence="2 3" key="1">
    <citation type="submission" date="2014-02" db="EMBL/GenBank/DDBJ databases">
        <title>Genome sequence of Ureaplasma diversum strain 246.</title>
        <authorList>
            <person name="Sirand-Pugnet P."/>
            <person name="Breton M."/>
            <person name="Dordet-Frisoni E."/>
            <person name="Baranowski E."/>
            <person name="Barre A."/>
            <person name="Couture C."/>
            <person name="Dupuy V."/>
            <person name="Gaurivaud P."/>
            <person name="Jacob D."/>
            <person name="Lemaitre C."/>
            <person name="Manso-Silvan L."/>
            <person name="Nikolski M."/>
            <person name="Nouvel L.-X."/>
            <person name="Poumarat F."/>
            <person name="Tardy F."/>
            <person name="Thebault P."/>
            <person name="Theil S."/>
            <person name="Citti C."/>
            <person name="Thiaucourt F."/>
            <person name="Blanchard A."/>
        </authorList>
    </citation>
    <scope>NUCLEOTIDE SEQUENCE [LARGE SCALE GENOMIC DNA]</scope>
    <source>
        <strain evidence="2 3">NCTC 246</strain>
    </source>
</reference>
<organism evidence="2 3">
    <name type="scientific">Ureaplasma diversum NCTC 246</name>
    <dbReference type="NCBI Taxonomy" id="1188241"/>
    <lineage>
        <taxon>Bacteria</taxon>
        <taxon>Bacillati</taxon>
        <taxon>Mycoplasmatota</taxon>
        <taxon>Mycoplasmoidales</taxon>
        <taxon>Mycoplasmoidaceae</taxon>
        <taxon>Ureaplasma</taxon>
    </lineage>
</organism>
<keyword evidence="3" id="KW-1185">Reference proteome</keyword>
<dbReference type="Proteomes" id="UP000028537">
    <property type="component" value="Unassembled WGS sequence"/>
</dbReference>
<dbReference type="OrthoDB" id="398178at2"/>
<keyword evidence="1" id="KW-0732">Signal</keyword>